<dbReference type="InterPro" id="IPR001841">
    <property type="entry name" value="Znf_RING"/>
</dbReference>
<sequence>EQLSINDSCPICTDEYEEGDYIWEISCGHSLHLGCAAEWIGKRPVCPLCLQEVRA</sequence>
<gene>
    <name evidence="6" type="primary">20197244</name>
    <name evidence="5" type="ORF">HELRODRAFT_153082</name>
</gene>
<dbReference type="EMBL" id="AMQM01003288">
    <property type="status" value="NOT_ANNOTATED_CDS"/>
    <property type="molecule type" value="Genomic_DNA"/>
</dbReference>
<organism evidence="6 7">
    <name type="scientific">Helobdella robusta</name>
    <name type="common">Californian leech</name>
    <dbReference type="NCBI Taxonomy" id="6412"/>
    <lineage>
        <taxon>Eukaryota</taxon>
        <taxon>Metazoa</taxon>
        <taxon>Spiralia</taxon>
        <taxon>Lophotrochozoa</taxon>
        <taxon>Annelida</taxon>
        <taxon>Clitellata</taxon>
        <taxon>Hirudinea</taxon>
        <taxon>Rhynchobdellida</taxon>
        <taxon>Glossiphoniidae</taxon>
        <taxon>Helobdella</taxon>
    </lineage>
</organism>
<dbReference type="InterPro" id="IPR013083">
    <property type="entry name" value="Znf_RING/FYVE/PHD"/>
</dbReference>
<dbReference type="SMART" id="SM00184">
    <property type="entry name" value="RING"/>
    <property type="match status" value="1"/>
</dbReference>
<dbReference type="Gene3D" id="3.30.40.10">
    <property type="entry name" value="Zinc/RING finger domain, C3HC4 (zinc finger)"/>
    <property type="match status" value="1"/>
</dbReference>
<accession>T1EKZ4</accession>
<dbReference type="HOGENOM" id="CLU_013137_21_5_1"/>
<dbReference type="AlphaFoldDB" id="T1EKZ4"/>
<feature type="domain" description="RING-type" evidence="4">
    <location>
        <begin position="9"/>
        <end position="49"/>
    </location>
</feature>
<dbReference type="GeneID" id="20197244"/>
<dbReference type="GO" id="GO:0008270">
    <property type="term" value="F:zinc ion binding"/>
    <property type="evidence" value="ECO:0007669"/>
    <property type="project" value="UniProtKB-KW"/>
</dbReference>
<dbReference type="Pfam" id="PF13639">
    <property type="entry name" value="zf-RING_2"/>
    <property type="match status" value="1"/>
</dbReference>
<dbReference type="PROSITE" id="PS50089">
    <property type="entry name" value="ZF_RING_2"/>
    <property type="match status" value="1"/>
</dbReference>
<dbReference type="Proteomes" id="UP000015101">
    <property type="component" value="Unassembled WGS sequence"/>
</dbReference>
<evidence type="ECO:0000256" key="2">
    <source>
        <dbReference type="ARBA" id="ARBA00022833"/>
    </source>
</evidence>
<evidence type="ECO:0000313" key="5">
    <source>
        <dbReference type="EMBL" id="ESO08585.1"/>
    </source>
</evidence>
<keyword evidence="1 3" id="KW-0863">Zinc-finger</keyword>
<evidence type="ECO:0000313" key="6">
    <source>
        <dbReference type="EnsemblMetazoa" id="HelroP153082"/>
    </source>
</evidence>
<keyword evidence="7" id="KW-1185">Reference proteome</keyword>
<name>T1EKZ4_HELRO</name>
<dbReference type="EMBL" id="KB096080">
    <property type="protein sequence ID" value="ESO08585.1"/>
    <property type="molecule type" value="Genomic_DNA"/>
</dbReference>
<protein>
    <recommendedName>
        <fullName evidence="4">RING-type domain-containing protein</fullName>
    </recommendedName>
</protein>
<reference evidence="7" key="1">
    <citation type="submission" date="2012-12" db="EMBL/GenBank/DDBJ databases">
        <authorList>
            <person name="Hellsten U."/>
            <person name="Grimwood J."/>
            <person name="Chapman J.A."/>
            <person name="Shapiro H."/>
            <person name="Aerts A."/>
            <person name="Otillar R.P."/>
            <person name="Terry A.Y."/>
            <person name="Boore J.L."/>
            <person name="Simakov O."/>
            <person name="Marletaz F."/>
            <person name="Cho S.-J."/>
            <person name="Edsinger-Gonzales E."/>
            <person name="Havlak P."/>
            <person name="Kuo D.-H."/>
            <person name="Larsson T."/>
            <person name="Lv J."/>
            <person name="Arendt D."/>
            <person name="Savage R."/>
            <person name="Osoegawa K."/>
            <person name="de Jong P."/>
            <person name="Lindberg D.R."/>
            <person name="Seaver E.C."/>
            <person name="Weisblat D.A."/>
            <person name="Putnam N.H."/>
            <person name="Grigoriev I.V."/>
            <person name="Rokhsar D.S."/>
        </authorList>
    </citation>
    <scope>NUCLEOTIDE SEQUENCE</scope>
</reference>
<dbReference type="SUPFAM" id="SSF57850">
    <property type="entry name" value="RING/U-box"/>
    <property type="match status" value="1"/>
</dbReference>
<keyword evidence="2" id="KW-0862">Zinc</keyword>
<reference evidence="6" key="3">
    <citation type="submission" date="2015-06" db="UniProtKB">
        <authorList>
            <consortium name="EnsemblMetazoa"/>
        </authorList>
    </citation>
    <scope>IDENTIFICATION</scope>
</reference>
<dbReference type="STRING" id="6412.T1EKZ4"/>
<evidence type="ECO:0000259" key="4">
    <source>
        <dbReference type="PROSITE" id="PS50089"/>
    </source>
</evidence>
<dbReference type="OrthoDB" id="8062037at2759"/>
<evidence type="ECO:0000256" key="3">
    <source>
        <dbReference type="PROSITE-ProRule" id="PRU00175"/>
    </source>
</evidence>
<proteinExistence type="predicted"/>
<evidence type="ECO:0000313" key="7">
    <source>
        <dbReference type="Proteomes" id="UP000015101"/>
    </source>
</evidence>
<dbReference type="CTD" id="20197244"/>
<keyword evidence="1 3" id="KW-0479">Metal-binding</keyword>
<dbReference type="EnsemblMetazoa" id="HelroT153082">
    <property type="protein sequence ID" value="HelroP153082"/>
    <property type="gene ID" value="HelroG153082"/>
</dbReference>
<evidence type="ECO:0000256" key="1">
    <source>
        <dbReference type="ARBA" id="ARBA00022771"/>
    </source>
</evidence>
<dbReference type="RefSeq" id="XP_009013515.1">
    <property type="nucleotide sequence ID" value="XM_009015267.1"/>
</dbReference>
<dbReference type="InParanoid" id="T1EKZ4"/>
<reference evidence="5 7" key="2">
    <citation type="journal article" date="2013" name="Nature">
        <title>Insights into bilaterian evolution from three spiralian genomes.</title>
        <authorList>
            <person name="Simakov O."/>
            <person name="Marletaz F."/>
            <person name="Cho S.J."/>
            <person name="Edsinger-Gonzales E."/>
            <person name="Havlak P."/>
            <person name="Hellsten U."/>
            <person name="Kuo D.H."/>
            <person name="Larsson T."/>
            <person name="Lv J."/>
            <person name="Arendt D."/>
            <person name="Savage R."/>
            <person name="Osoegawa K."/>
            <person name="de Jong P."/>
            <person name="Grimwood J."/>
            <person name="Chapman J.A."/>
            <person name="Shapiro H."/>
            <person name="Aerts A."/>
            <person name="Otillar R.P."/>
            <person name="Terry A.Y."/>
            <person name="Boore J.L."/>
            <person name="Grigoriev I.V."/>
            <person name="Lindberg D.R."/>
            <person name="Seaver E.C."/>
            <person name="Weisblat D.A."/>
            <person name="Putnam N.H."/>
            <person name="Rokhsar D.S."/>
        </authorList>
    </citation>
    <scope>NUCLEOTIDE SEQUENCE</scope>
</reference>
<dbReference type="KEGG" id="hro:HELRODRAFT_153082"/>